<proteinExistence type="predicted"/>
<keyword evidence="2" id="KW-1185">Reference proteome</keyword>
<dbReference type="EMBL" id="AGUE01000116">
    <property type="protein sequence ID" value="EHK99479.1"/>
    <property type="molecule type" value="Genomic_DNA"/>
</dbReference>
<dbReference type="Proteomes" id="UP000005446">
    <property type="component" value="Unassembled WGS sequence"/>
</dbReference>
<gene>
    <name evidence="1" type="ORF">M7I_4636</name>
</gene>
<reference evidence="1 2" key="1">
    <citation type="journal article" date="2012" name="Eukaryot. Cell">
        <title>Genome sequence of the fungus Glarea lozoyensis: the first genome sequence of a species from the Helotiaceae family.</title>
        <authorList>
            <person name="Youssar L."/>
            <person name="Gruening B.A."/>
            <person name="Erxleben A."/>
            <person name="Guenther S."/>
            <person name="Huettel W."/>
        </authorList>
    </citation>
    <scope>NUCLEOTIDE SEQUENCE [LARGE SCALE GENOMIC DNA]</scope>
    <source>
        <strain evidence="2">ATCC 74030 / MF5533</strain>
    </source>
</reference>
<name>H0EPQ1_GLAL7</name>
<accession>H0EPQ1</accession>
<dbReference type="HOGENOM" id="CLU_1855460_0_0_1"/>
<dbReference type="AlphaFoldDB" id="H0EPQ1"/>
<evidence type="ECO:0000313" key="2">
    <source>
        <dbReference type="Proteomes" id="UP000005446"/>
    </source>
</evidence>
<dbReference type="OrthoDB" id="3541685at2759"/>
<dbReference type="InParanoid" id="H0EPQ1"/>
<organism evidence="1 2">
    <name type="scientific">Glarea lozoyensis (strain ATCC 74030 / MF5533)</name>
    <dbReference type="NCBI Taxonomy" id="1104152"/>
    <lineage>
        <taxon>Eukaryota</taxon>
        <taxon>Fungi</taxon>
        <taxon>Dikarya</taxon>
        <taxon>Ascomycota</taxon>
        <taxon>Pezizomycotina</taxon>
        <taxon>Leotiomycetes</taxon>
        <taxon>Helotiales</taxon>
        <taxon>Helotiaceae</taxon>
        <taxon>Glarea</taxon>
    </lineage>
</organism>
<protein>
    <submittedName>
        <fullName evidence="1">Uncharacterized protein</fullName>
    </submittedName>
</protein>
<sequence length="138" mass="15220">MSKRLIWGIGRSLGKACIVGGGLGFRGAKRRGGWVWGGNGYMGPPSSRTDEFNLEESRNSEHEYLRRAFEECYARFGLEVMMEWRDGMPVTRLKLPDKNGLKDGGKWVDIRGGGYSIPAAIAQLAWTPGSPSGNVNKK</sequence>
<comment type="caution">
    <text evidence="1">The sequence shown here is derived from an EMBL/GenBank/DDBJ whole genome shotgun (WGS) entry which is preliminary data.</text>
</comment>
<evidence type="ECO:0000313" key="1">
    <source>
        <dbReference type="EMBL" id="EHK99479.1"/>
    </source>
</evidence>